<evidence type="ECO:0000313" key="1">
    <source>
        <dbReference type="EMBL" id="EKJ68542.1"/>
    </source>
</evidence>
<gene>
    <name evidence="1" type="ORF">FPSE_11280</name>
</gene>
<reference evidence="1 2" key="1">
    <citation type="journal article" date="2012" name="PLoS Pathog.">
        <title>Comparative pathogenomics reveals horizontally acquired novel virulence genes in fungi infecting cereal hosts.</title>
        <authorList>
            <person name="Gardiner D.M."/>
            <person name="McDonald M.C."/>
            <person name="Covarelli L."/>
            <person name="Solomon P.S."/>
            <person name="Rusu A.G."/>
            <person name="Marshall M."/>
            <person name="Kazan K."/>
            <person name="Chakraborty S."/>
            <person name="McDonald B.A."/>
            <person name="Manners J.M."/>
        </authorList>
    </citation>
    <scope>NUCLEOTIDE SEQUENCE [LARGE SCALE GENOMIC DNA]</scope>
    <source>
        <strain evidence="1 2">CS3096</strain>
    </source>
</reference>
<sequence>ISFNIIKEFIILVKNIEKLKKA</sequence>
<dbReference type="EMBL" id="AFNW01000594">
    <property type="protein sequence ID" value="EKJ68542.1"/>
    <property type="molecule type" value="Genomic_DNA"/>
</dbReference>
<dbReference type="HOGENOM" id="CLU_3426253_0_0_1"/>
<organism evidence="1 2">
    <name type="scientific">Fusarium pseudograminearum (strain CS3096)</name>
    <name type="common">Wheat and barley crown-rot fungus</name>
    <dbReference type="NCBI Taxonomy" id="1028729"/>
    <lineage>
        <taxon>Eukaryota</taxon>
        <taxon>Fungi</taxon>
        <taxon>Dikarya</taxon>
        <taxon>Ascomycota</taxon>
        <taxon>Pezizomycotina</taxon>
        <taxon>Sordariomycetes</taxon>
        <taxon>Hypocreomycetidae</taxon>
        <taxon>Hypocreales</taxon>
        <taxon>Nectriaceae</taxon>
        <taxon>Fusarium</taxon>
    </lineage>
</organism>
<dbReference type="GeneID" id="20369897"/>
<protein>
    <submittedName>
        <fullName evidence="1">Uncharacterized protein</fullName>
    </submittedName>
</protein>
<accession>K3V5N1</accession>
<proteinExistence type="predicted"/>
<keyword evidence="2" id="KW-1185">Reference proteome</keyword>
<evidence type="ECO:0000313" key="2">
    <source>
        <dbReference type="Proteomes" id="UP000007978"/>
    </source>
</evidence>
<feature type="non-terminal residue" evidence="1">
    <location>
        <position position="1"/>
    </location>
</feature>
<dbReference type="Proteomes" id="UP000007978">
    <property type="component" value="Unassembled WGS sequence"/>
</dbReference>
<comment type="caution">
    <text evidence="1">The sequence shown here is derived from an EMBL/GenBank/DDBJ whole genome shotgun (WGS) entry which is preliminary data.</text>
</comment>
<name>K3V5N1_FUSPC</name>
<dbReference type="AlphaFoldDB" id="K3V5N1"/>
<dbReference type="RefSeq" id="XP_061844413.1">
    <property type="nucleotide sequence ID" value="XM_061988474.1"/>
</dbReference>